<name>A0ACD5DEE4_9LACO</name>
<sequence length="278" mass="30709">MKKHEPIFISEDYSAVGRISLPIVQAIMAAFDLPIAALPSQLLSTQTEGFGKPTVLGIDSWQQGAIRHWESAGLTNFSAGLIGYIGDMQTIKTINKFVIGHKINQLIVDPVMGDQGDFYPEISQEYVMTIAQLVKRADIITPNLFELSMLLGESVDDTQVAIQKVSRVLNPQTRVLVTGVIKNKKIGVAYLDDGQLQWVGDNQINGHFYGTGDLFAALMTGYLQVGATFKEAVRLSQHGTYQAVQETSKQPLELRKFGMSLSTVMQSIIEYRKQKGEL</sequence>
<evidence type="ECO:0000313" key="1">
    <source>
        <dbReference type="EMBL" id="XFD39759.1"/>
    </source>
</evidence>
<keyword evidence="1" id="KW-0418">Kinase</keyword>
<keyword evidence="1" id="KW-0808">Transferase</keyword>
<accession>A0ACD5DEE4</accession>
<gene>
    <name evidence="1" type="ORF">O0236_000185</name>
</gene>
<reference evidence="1" key="1">
    <citation type="submission" date="2024-08" db="EMBL/GenBank/DDBJ databases">
        <title>Lentilactobacillus sp. nov., isolated from tree bark.</title>
        <authorList>
            <person name="Phuengjayaem S."/>
            <person name="Tanasupawat S."/>
        </authorList>
    </citation>
    <scope>NUCLEOTIDE SEQUENCE</scope>
    <source>
        <strain evidence="1">SPB1-3</strain>
    </source>
</reference>
<protein>
    <submittedName>
        <fullName evidence="1">PfkB family carbohydrate kinase</fullName>
    </submittedName>
</protein>
<dbReference type="EMBL" id="CP168151">
    <property type="protein sequence ID" value="XFD39759.1"/>
    <property type="molecule type" value="Genomic_DNA"/>
</dbReference>
<keyword evidence="2" id="KW-1185">Reference proteome</keyword>
<evidence type="ECO:0000313" key="2">
    <source>
        <dbReference type="Proteomes" id="UP001149860"/>
    </source>
</evidence>
<organism evidence="1 2">
    <name type="scientific">Lentilactobacillus terminaliae</name>
    <dbReference type="NCBI Taxonomy" id="3003483"/>
    <lineage>
        <taxon>Bacteria</taxon>
        <taxon>Bacillati</taxon>
        <taxon>Bacillota</taxon>
        <taxon>Bacilli</taxon>
        <taxon>Lactobacillales</taxon>
        <taxon>Lactobacillaceae</taxon>
        <taxon>Lentilactobacillus</taxon>
    </lineage>
</organism>
<proteinExistence type="predicted"/>
<dbReference type="Proteomes" id="UP001149860">
    <property type="component" value="Chromosome"/>
</dbReference>